<accession>A0ABD1D0F6</accession>
<name>A0ABD1D0F6_CULPP</name>
<keyword evidence="2" id="KW-1185">Reference proteome</keyword>
<protein>
    <submittedName>
        <fullName evidence="1">Uncharacterized protein</fullName>
    </submittedName>
</protein>
<sequence>MAPTSNQSAPHPEAQRLRALNRVGRISRAPFFNFVRTNRMRRRFPDMKTAIRQSALEWRTMRPDQQLPFRLEAQSVPRNANVPDYYRLGEHVLGRTVRGQLDLFKAKLDRVLERE</sequence>
<dbReference type="AlphaFoldDB" id="A0ABD1D0F6"/>
<comment type="caution">
    <text evidence="1">The sequence shown here is derived from an EMBL/GenBank/DDBJ whole genome shotgun (WGS) entry which is preliminary data.</text>
</comment>
<organism evidence="1 2">
    <name type="scientific">Culex pipiens pipiens</name>
    <name type="common">Northern house mosquito</name>
    <dbReference type="NCBI Taxonomy" id="38569"/>
    <lineage>
        <taxon>Eukaryota</taxon>
        <taxon>Metazoa</taxon>
        <taxon>Ecdysozoa</taxon>
        <taxon>Arthropoda</taxon>
        <taxon>Hexapoda</taxon>
        <taxon>Insecta</taxon>
        <taxon>Pterygota</taxon>
        <taxon>Neoptera</taxon>
        <taxon>Endopterygota</taxon>
        <taxon>Diptera</taxon>
        <taxon>Nematocera</taxon>
        <taxon>Culicoidea</taxon>
        <taxon>Culicidae</taxon>
        <taxon>Culicinae</taxon>
        <taxon>Culicini</taxon>
        <taxon>Culex</taxon>
        <taxon>Culex</taxon>
    </lineage>
</organism>
<gene>
    <name evidence="1" type="ORF">pipiens_012930</name>
</gene>
<evidence type="ECO:0000313" key="1">
    <source>
        <dbReference type="EMBL" id="KAL1385378.1"/>
    </source>
</evidence>
<dbReference type="EMBL" id="JBEHCU010008287">
    <property type="protein sequence ID" value="KAL1385378.1"/>
    <property type="molecule type" value="Genomic_DNA"/>
</dbReference>
<evidence type="ECO:0000313" key="2">
    <source>
        <dbReference type="Proteomes" id="UP001562425"/>
    </source>
</evidence>
<feature type="non-terminal residue" evidence="1">
    <location>
        <position position="115"/>
    </location>
</feature>
<reference evidence="1 2" key="1">
    <citation type="submission" date="2024-05" db="EMBL/GenBank/DDBJ databases">
        <title>Culex pipiens pipiens assembly and annotation.</title>
        <authorList>
            <person name="Alout H."/>
            <person name="Durand T."/>
        </authorList>
    </citation>
    <scope>NUCLEOTIDE SEQUENCE [LARGE SCALE GENOMIC DNA]</scope>
    <source>
        <strain evidence="1">HA-2024</strain>
        <tissue evidence="1">Whole body</tissue>
    </source>
</reference>
<proteinExistence type="predicted"/>
<dbReference type="Proteomes" id="UP001562425">
    <property type="component" value="Unassembled WGS sequence"/>
</dbReference>